<protein>
    <submittedName>
        <fullName evidence="2">Uncharacterized protein</fullName>
    </submittedName>
</protein>
<keyword evidence="1" id="KW-0472">Membrane</keyword>
<keyword evidence="2" id="KW-0614">Plasmid</keyword>
<gene>
    <name evidence="2" type="ORF">MB84_28685</name>
</gene>
<feature type="transmembrane region" description="Helical" evidence="1">
    <location>
        <begin position="138"/>
        <end position="159"/>
    </location>
</feature>
<organism evidence="2 3">
    <name type="scientific">Pandoraea oxalativorans</name>
    <dbReference type="NCBI Taxonomy" id="573737"/>
    <lineage>
        <taxon>Bacteria</taxon>
        <taxon>Pseudomonadati</taxon>
        <taxon>Pseudomonadota</taxon>
        <taxon>Betaproteobacteria</taxon>
        <taxon>Burkholderiales</taxon>
        <taxon>Burkholderiaceae</taxon>
        <taxon>Pandoraea</taxon>
    </lineage>
</organism>
<dbReference type="Proteomes" id="UP000035050">
    <property type="component" value="Plasmid pPO70-1"/>
</dbReference>
<keyword evidence="1" id="KW-1133">Transmembrane helix</keyword>
<dbReference type="EMBL" id="CP011518">
    <property type="protein sequence ID" value="AKK24775.1"/>
    <property type="molecule type" value="Genomic_DNA"/>
</dbReference>
<evidence type="ECO:0000313" key="3">
    <source>
        <dbReference type="Proteomes" id="UP000035050"/>
    </source>
</evidence>
<feature type="transmembrane region" description="Helical" evidence="1">
    <location>
        <begin position="165"/>
        <end position="188"/>
    </location>
</feature>
<evidence type="ECO:0000313" key="2">
    <source>
        <dbReference type="EMBL" id="AKK24775.1"/>
    </source>
</evidence>
<accession>A0A0G3IHY0</accession>
<dbReference type="AlphaFoldDB" id="A0A0G3IHY0"/>
<dbReference type="PATRIC" id="fig|573737.6.peg.5679"/>
<evidence type="ECO:0000256" key="1">
    <source>
        <dbReference type="SAM" id="Phobius"/>
    </source>
</evidence>
<proteinExistence type="predicted"/>
<keyword evidence="3" id="KW-1185">Reference proteome</keyword>
<geneLocation type="plasmid" evidence="2 3">
    <name>pPO70-1</name>
</geneLocation>
<name>A0A0G3IHY0_9BURK</name>
<sequence>MRGRSRAEPDRSRAHDLQEVTAMTSAHPLSDAPPERPTPLTAAYTEHLRDTFLSGLSALASHQHALMQTLPSCHGVELADLAACQGQLAALTRRLEHTRSLEAFAETAAAFTAPPPVLHTMKRRFAPRRGLTLLARRGAWLGIALTVTTFIALIASGMTDVLPPLTALLGAVCSFTVFLVGIATELWADTRLRRHADLHQRCDTLEAAYHRVNTDLVRLKCAVIAARQ</sequence>
<dbReference type="KEGG" id="pox:MB84_28685"/>
<reference evidence="2" key="1">
    <citation type="submission" date="2016-06" db="EMBL/GenBank/DDBJ databases">
        <title>Pandoraea oxalativorans DSM 23570 Genome Sequencing.</title>
        <authorList>
            <person name="Ee R."/>
            <person name="Lim Y.-L."/>
            <person name="Yong D."/>
            <person name="Yin W.-F."/>
            <person name="Chan K.-G."/>
        </authorList>
    </citation>
    <scope>NUCLEOTIDE SEQUENCE</scope>
    <source>
        <strain evidence="2">DSM 23570</strain>
        <plasmid evidence="2">pPO70-1</plasmid>
    </source>
</reference>
<keyword evidence="1" id="KW-0812">Transmembrane</keyword>